<comment type="caution">
    <text evidence="2">The sequence shown here is derived from an EMBL/GenBank/DDBJ whole genome shotgun (WGS) entry which is preliminary data.</text>
</comment>
<dbReference type="SUPFAM" id="SSF56672">
    <property type="entry name" value="DNA/RNA polymerases"/>
    <property type="match status" value="1"/>
</dbReference>
<dbReference type="EMBL" id="LSSK01001856">
    <property type="protein sequence ID" value="OMH78689.1"/>
    <property type="molecule type" value="Genomic_DNA"/>
</dbReference>
<dbReference type="OrthoDB" id="2205812at2759"/>
<dbReference type="PROSITE" id="PS50878">
    <property type="entry name" value="RT_POL"/>
    <property type="match status" value="1"/>
</dbReference>
<dbReference type="AlphaFoldDB" id="A0A1R1PCP5"/>
<evidence type="ECO:0000259" key="1">
    <source>
        <dbReference type="PROSITE" id="PS50878"/>
    </source>
</evidence>
<protein>
    <submittedName>
        <fullName evidence="2">Transposon TX1 uncharacterized</fullName>
    </submittedName>
</protein>
<dbReference type="InterPro" id="IPR000477">
    <property type="entry name" value="RT_dom"/>
</dbReference>
<accession>A0A1R1PCP5</accession>
<name>A0A1R1PCP5_ZANCU</name>
<proteinExistence type="predicted"/>
<evidence type="ECO:0000313" key="3">
    <source>
        <dbReference type="Proteomes" id="UP000188320"/>
    </source>
</evidence>
<dbReference type="PANTHER" id="PTHR31635">
    <property type="entry name" value="REVERSE TRANSCRIPTASE DOMAIN-CONTAINING PROTEIN-RELATED"/>
    <property type="match status" value="1"/>
</dbReference>
<dbReference type="Proteomes" id="UP000188320">
    <property type="component" value="Unassembled WGS sequence"/>
</dbReference>
<keyword evidence="3" id="KW-1185">Reference proteome</keyword>
<dbReference type="PANTHER" id="PTHR31635:SF196">
    <property type="entry name" value="REVERSE TRANSCRIPTASE DOMAIN-CONTAINING PROTEIN-RELATED"/>
    <property type="match status" value="1"/>
</dbReference>
<gene>
    <name evidence="2" type="ORF">AX774_g7915</name>
</gene>
<reference evidence="3" key="1">
    <citation type="submission" date="2017-01" db="EMBL/GenBank/DDBJ databases">
        <authorList>
            <person name="Wang Y."/>
            <person name="White M."/>
            <person name="Kvist S."/>
            <person name="Moncalvo J.-M."/>
        </authorList>
    </citation>
    <scope>NUCLEOTIDE SEQUENCE [LARGE SCALE GENOMIC DNA]</scope>
    <source>
        <strain evidence="3">COL-18-3</strain>
    </source>
</reference>
<dbReference type="Pfam" id="PF00078">
    <property type="entry name" value="RVT_1"/>
    <property type="match status" value="1"/>
</dbReference>
<feature type="domain" description="Reverse transcriptase" evidence="1">
    <location>
        <begin position="65"/>
        <end position="333"/>
    </location>
</feature>
<sequence>MAIRSRANYFEKGEQKVLDSSITIEEIQKTIKKCPRNKAPGPDGLTFEFYKHFEKETTIILYELFNSPLQNYNEHLGGSIISLIPKTGDLRQIKNYRPISLSNCDEKILTRILASRLQNIIGKLINQSQTGFIKGRSIFDNIHMTNNLLGFGQLDPDKYNGHLILLDQEKAYDRVDWDYMIKCLNAFGLGPKFIQYLKSIYTGATTRVNVNSVLTDKIQINNGLRQGDPLFPLLYNLVIEPLLLGLKKDLTGIQLPGANFNTIAYADDIAIGIKDSDDINIVMKWLDIHCKASNARVNIEKSIAIKVGNPQEISTKFPLVADNENFNYLGIWFNLKVLTPTIPKNSY</sequence>
<dbReference type="CDD" id="cd01650">
    <property type="entry name" value="RT_nLTR_like"/>
    <property type="match status" value="1"/>
</dbReference>
<evidence type="ECO:0000313" key="2">
    <source>
        <dbReference type="EMBL" id="OMH78689.1"/>
    </source>
</evidence>
<dbReference type="InterPro" id="IPR043502">
    <property type="entry name" value="DNA/RNA_pol_sf"/>
</dbReference>
<organism evidence="2 3">
    <name type="scientific">Zancudomyces culisetae</name>
    <name type="common">Gut fungus</name>
    <name type="synonym">Smittium culisetae</name>
    <dbReference type="NCBI Taxonomy" id="1213189"/>
    <lineage>
        <taxon>Eukaryota</taxon>
        <taxon>Fungi</taxon>
        <taxon>Fungi incertae sedis</taxon>
        <taxon>Zoopagomycota</taxon>
        <taxon>Kickxellomycotina</taxon>
        <taxon>Harpellomycetes</taxon>
        <taxon>Harpellales</taxon>
        <taxon>Legeriomycetaceae</taxon>
        <taxon>Zancudomyces</taxon>
    </lineage>
</organism>